<evidence type="ECO:0000313" key="2">
    <source>
        <dbReference type="EMBL" id="TRZ08373.1"/>
    </source>
</evidence>
<accession>A0A8K1DB43</accession>
<keyword evidence="3" id="KW-1185">Reference proteome</keyword>
<dbReference type="AlphaFoldDB" id="A0A8K1DB43"/>
<evidence type="ECO:0000313" key="1">
    <source>
        <dbReference type="EMBL" id="TRZ08372.1"/>
    </source>
</evidence>
<dbReference type="EMBL" id="SWJQ01001371">
    <property type="protein sequence ID" value="TRZ08372.1"/>
    <property type="molecule type" value="Genomic_DNA"/>
</dbReference>
<dbReference type="EMBL" id="SWJQ01001371">
    <property type="protein sequence ID" value="TRZ08373.1"/>
    <property type="molecule type" value="Genomic_DNA"/>
</dbReference>
<dbReference type="Proteomes" id="UP000796761">
    <property type="component" value="Unassembled WGS sequence"/>
</dbReference>
<sequence length="93" mass="10364">MATILCDRHQCVLLNPAAPAAAKVPCPADPRELILLEKGPEWTVPFSYLKKLEEQLPPCYFSDVEKVTTGMKDHDPLILQQLLTQGLLSFETS</sequence>
<gene>
    <name evidence="1" type="ORF">HGM15179_018732</name>
    <name evidence="2" type="ORF">HGM15179_018733</name>
</gene>
<comment type="caution">
    <text evidence="1">The sequence shown here is derived from an EMBL/GenBank/DDBJ whole genome shotgun (WGS) entry which is preliminary data.</text>
</comment>
<evidence type="ECO:0000313" key="3">
    <source>
        <dbReference type="Proteomes" id="UP000796761"/>
    </source>
</evidence>
<name>A0A8K1DB43_9PASS</name>
<protein>
    <submittedName>
        <fullName evidence="1">Uncharacterized protein</fullName>
    </submittedName>
</protein>
<organism evidence="1 3">
    <name type="scientific">Zosterops borbonicus</name>
    <dbReference type="NCBI Taxonomy" id="364589"/>
    <lineage>
        <taxon>Eukaryota</taxon>
        <taxon>Metazoa</taxon>
        <taxon>Chordata</taxon>
        <taxon>Craniata</taxon>
        <taxon>Vertebrata</taxon>
        <taxon>Euteleostomi</taxon>
        <taxon>Archelosauria</taxon>
        <taxon>Archosauria</taxon>
        <taxon>Dinosauria</taxon>
        <taxon>Saurischia</taxon>
        <taxon>Theropoda</taxon>
        <taxon>Coelurosauria</taxon>
        <taxon>Aves</taxon>
        <taxon>Neognathae</taxon>
        <taxon>Neoaves</taxon>
        <taxon>Telluraves</taxon>
        <taxon>Australaves</taxon>
        <taxon>Passeriformes</taxon>
        <taxon>Sylvioidea</taxon>
        <taxon>Zosteropidae</taxon>
        <taxon>Zosterops</taxon>
    </lineage>
</organism>
<reference evidence="1" key="1">
    <citation type="submission" date="2019-04" db="EMBL/GenBank/DDBJ databases">
        <title>Genome assembly of Zosterops borbonicus 15179.</title>
        <authorList>
            <person name="Leroy T."/>
            <person name="Anselmetti Y."/>
            <person name="Tilak M.-K."/>
            <person name="Nabholz B."/>
        </authorList>
    </citation>
    <scope>NUCLEOTIDE SEQUENCE</scope>
    <source>
        <strain evidence="1">HGM_15179</strain>
        <tissue evidence="1">Muscle</tissue>
    </source>
</reference>
<proteinExistence type="predicted"/>